<dbReference type="Pfam" id="PF01048">
    <property type="entry name" value="PNP_UDP_1"/>
    <property type="match status" value="1"/>
</dbReference>
<evidence type="ECO:0000313" key="3">
    <source>
        <dbReference type="Proteomes" id="UP000001695"/>
    </source>
</evidence>
<reference evidence="2 3" key="2">
    <citation type="journal article" date="2010" name="J. Bacteriol.">
        <title>Complete genome sequence of Beijerinckia indica subsp. indica.</title>
        <authorList>
            <person name="Tamas I."/>
            <person name="Dedysh S.N."/>
            <person name="Liesack W."/>
            <person name="Stott M.B."/>
            <person name="Alam M."/>
            <person name="Murrell J.C."/>
            <person name="Dunfield P.F."/>
        </authorList>
    </citation>
    <scope>NUCLEOTIDE SEQUENCE [LARGE SCALE GENOMIC DNA]</scope>
    <source>
        <strain evidence="3">ATCC 9039 / DSM 1715 / NCIMB 8712</strain>
    </source>
</reference>
<dbReference type="Gene3D" id="3.40.50.1580">
    <property type="entry name" value="Nucleoside phosphorylase domain"/>
    <property type="match status" value="1"/>
</dbReference>
<accession>B2ICC1</accession>
<dbReference type="InterPro" id="IPR000845">
    <property type="entry name" value="Nucleoside_phosphorylase_d"/>
</dbReference>
<dbReference type="GO" id="GO:0005829">
    <property type="term" value="C:cytosol"/>
    <property type="evidence" value="ECO:0007669"/>
    <property type="project" value="TreeGrafter"/>
</dbReference>
<evidence type="ECO:0000313" key="2">
    <source>
        <dbReference type="EMBL" id="ACB96718.1"/>
    </source>
</evidence>
<dbReference type="HOGENOM" id="CLU_031248_4_0_5"/>
<evidence type="ECO:0000259" key="1">
    <source>
        <dbReference type="Pfam" id="PF01048"/>
    </source>
</evidence>
<dbReference type="STRING" id="395963.Bind_3157"/>
<dbReference type="KEGG" id="bid:Bind_3157"/>
<feature type="domain" description="Nucleoside phosphorylase" evidence="1">
    <location>
        <begin position="42"/>
        <end position="184"/>
    </location>
</feature>
<proteinExistence type="predicted"/>
<dbReference type="GO" id="GO:0009116">
    <property type="term" value="P:nucleoside metabolic process"/>
    <property type="evidence" value="ECO:0007669"/>
    <property type="project" value="InterPro"/>
</dbReference>
<protein>
    <recommendedName>
        <fullName evidence="1">Nucleoside phosphorylase domain-containing protein</fullName>
    </recommendedName>
</protein>
<gene>
    <name evidence="2" type="ordered locus">Bind_3157</name>
</gene>
<dbReference type="InterPro" id="IPR035994">
    <property type="entry name" value="Nucleoside_phosphorylase_sf"/>
</dbReference>
<dbReference type="AlphaFoldDB" id="B2ICC1"/>
<dbReference type="OrthoDB" id="7357315at2"/>
<name>B2ICC1_BEII9</name>
<dbReference type="InterPro" id="IPR017831">
    <property type="entry name" value="Hopanoid-assoc_phosphoryl_HpnG"/>
</dbReference>
<reference evidence="3" key="1">
    <citation type="submission" date="2008-03" db="EMBL/GenBank/DDBJ databases">
        <title>Complete sequence of chromosome of Beijerinckia indica subsp. indica ATCC 9039.</title>
        <authorList>
            <consortium name="US DOE Joint Genome Institute"/>
            <person name="Copeland A."/>
            <person name="Lucas S."/>
            <person name="Lapidus A."/>
            <person name="Glavina del Rio T."/>
            <person name="Dalin E."/>
            <person name="Tice H."/>
            <person name="Bruce D."/>
            <person name="Goodwin L."/>
            <person name="Pitluck S."/>
            <person name="LaButti K."/>
            <person name="Schmutz J."/>
            <person name="Larimer F."/>
            <person name="Land M."/>
            <person name="Hauser L."/>
            <person name="Kyrpides N."/>
            <person name="Mikhailova N."/>
            <person name="Dunfield P.F."/>
            <person name="Dedysh S.N."/>
            <person name="Liesack W."/>
            <person name="Saw J.H."/>
            <person name="Alam M."/>
            <person name="Chen Y."/>
            <person name="Murrell J.C."/>
            <person name="Richardson P."/>
        </authorList>
    </citation>
    <scope>NUCLEOTIDE SEQUENCE [LARGE SCALE GENOMIC DNA]</scope>
    <source>
        <strain evidence="3">ATCC 9039 / DSM 1715 / NCIMB 8712</strain>
    </source>
</reference>
<dbReference type="SUPFAM" id="SSF53167">
    <property type="entry name" value="Purine and uridine phosphorylases"/>
    <property type="match status" value="1"/>
</dbReference>
<dbReference type="NCBIfam" id="TIGR03468">
    <property type="entry name" value="HpnG"/>
    <property type="match status" value="1"/>
</dbReference>
<dbReference type="PANTHER" id="PTHR46832:SF1">
    <property type="entry name" value="5'-METHYLTHIOADENOSINE_S-ADENOSYLHOMOCYSTEINE NUCLEOSIDASE"/>
    <property type="match status" value="1"/>
</dbReference>
<sequence length="221" mass="22065">MTLIAVTGLKAEAKLAAGADTHVLGGGGDGEGLRAALEQTIAQTLARGGTSGIISFGIAGGLAPGLSAGTVFVGRRIFGETGSIFDTDPSWSRRLAQALGGALIADFAGVDLPVATPQAKAALHRGTGAVAVDMESHLAAEAAAKAGIPFAALRVIADPAERALPHAATVGMKPDGSMAFGAVLASLARNPAQIGALLRTAFDARAAFAALRKSSRIELHP</sequence>
<dbReference type="EMBL" id="CP001016">
    <property type="protein sequence ID" value="ACB96718.1"/>
    <property type="molecule type" value="Genomic_DNA"/>
</dbReference>
<dbReference type="Proteomes" id="UP000001695">
    <property type="component" value="Chromosome"/>
</dbReference>
<dbReference type="RefSeq" id="WP_012386066.1">
    <property type="nucleotide sequence ID" value="NC_010581.1"/>
</dbReference>
<dbReference type="GO" id="GO:0008930">
    <property type="term" value="F:methylthioadenosine nucleosidase activity"/>
    <property type="evidence" value="ECO:0007669"/>
    <property type="project" value="TreeGrafter"/>
</dbReference>
<dbReference type="GO" id="GO:0008782">
    <property type="term" value="F:adenosylhomocysteine nucleosidase activity"/>
    <property type="evidence" value="ECO:0007669"/>
    <property type="project" value="TreeGrafter"/>
</dbReference>
<dbReference type="PANTHER" id="PTHR46832">
    <property type="entry name" value="5'-METHYLTHIOADENOSINE/S-ADENOSYLHOMOCYSTEINE NUCLEOSIDASE"/>
    <property type="match status" value="1"/>
</dbReference>
<dbReference type="GO" id="GO:0019284">
    <property type="term" value="P:L-methionine salvage from S-adenosylmethionine"/>
    <property type="evidence" value="ECO:0007669"/>
    <property type="project" value="TreeGrafter"/>
</dbReference>
<dbReference type="CDD" id="cd17768">
    <property type="entry name" value="adenosylhopane_nucleosidase_HpnG-like"/>
    <property type="match status" value="1"/>
</dbReference>
<organism evidence="2 3">
    <name type="scientific">Beijerinckia indica subsp. indica (strain ATCC 9039 / DSM 1715 / NCIMB 8712)</name>
    <dbReference type="NCBI Taxonomy" id="395963"/>
    <lineage>
        <taxon>Bacteria</taxon>
        <taxon>Pseudomonadati</taxon>
        <taxon>Pseudomonadota</taxon>
        <taxon>Alphaproteobacteria</taxon>
        <taxon>Hyphomicrobiales</taxon>
        <taxon>Beijerinckiaceae</taxon>
        <taxon>Beijerinckia</taxon>
    </lineage>
</organism>
<dbReference type="eggNOG" id="COG0775">
    <property type="taxonomic scope" value="Bacteria"/>
</dbReference>
<keyword evidence="3" id="KW-1185">Reference proteome</keyword>